<accession>A0A0A8Y1K5</accession>
<proteinExistence type="predicted"/>
<reference evidence="1" key="1">
    <citation type="submission" date="2014-09" db="EMBL/GenBank/DDBJ databases">
        <authorList>
            <person name="Magalhaes I.L.F."/>
            <person name="Oliveira U."/>
            <person name="Santos F.R."/>
            <person name="Vidigal T.H.D.A."/>
            <person name="Brescovit A.D."/>
            <person name="Santos A.J."/>
        </authorList>
    </citation>
    <scope>NUCLEOTIDE SEQUENCE</scope>
    <source>
        <tissue evidence="1">Shoot tissue taken approximately 20 cm above the soil surface</tissue>
    </source>
</reference>
<evidence type="ECO:0000313" key="1">
    <source>
        <dbReference type="EMBL" id="JAD18970.1"/>
    </source>
</evidence>
<organism evidence="1">
    <name type="scientific">Arundo donax</name>
    <name type="common">Giant reed</name>
    <name type="synonym">Donax arundinaceus</name>
    <dbReference type="NCBI Taxonomy" id="35708"/>
    <lineage>
        <taxon>Eukaryota</taxon>
        <taxon>Viridiplantae</taxon>
        <taxon>Streptophyta</taxon>
        <taxon>Embryophyta</taxon>
        <taxon>Tracheophyta</taxon>
        <taxon>Spermatophyta</taxon>
        <taxon>Magnoliopsida</taxon>
        <taxon>Liliopsida</taxon>
        <taxon>Poales</taxon>
        <taxon>Poaceae</taxon>
        <taxon>PACMAD clade</taxon>
        <taxon>Arundinoideae</taxon>
        <taxon>Arundineae</taxon>
        <taxon>Arundo</taxon>
    </lineage>
</organism>
<reference evidence="1" key="2">
    <citation type="journal article" date="2015" name="Data Brief">
        <title>Shoot transcriptome of the giant reed, Arundo donax.</title>
        <authorList>
            <person name="Barrero R.A."/>
            <person name="Guerrero F.D."/>
            <person name="Moolhuijzen P."/>
            <person name="Goolsby J.A."/>
            <person name="Tidwell J."/>
            <person name="Bellgard S.E."/>
            <person name="Bellgard M.I."/>
        </authorList>
    </citation>
    <scope>NUCLEOTIDE SEQUENCE</scope>
    <source>
        <tissue evidence="1">Shoot tissue taken approximately 20 cm above the soil surface</tissue>
    </source>
</reference>
<dbReference type="AlphaFoldDB" id="A0A0A8Y1K5"/>
<protein>
    <submittedName>
        <fullName evidence="1">Uncharacterized protein</fullName>
    </submittedName>
</protein>
<name>A0A0A8Y1K5_ARUDO</name>
<sequence>MYVTLNHISKKIFTRNPPSSHILDVCQHYWIC</sequence>
<dbReference type="EMBL" id="GBRH01278925">
    <property type="protein sequence ID" value="JAD18970.1"/>
    <property type="molecule type" value="Transcribed_RNA"/>
</dbReference>